<evidence type="ECO:0000313" key="3">
    <source>
        <dbReference type="Proteomes" id="UP001500582"/>
    </source>
</evidence>
<evidence type="ECO:0000313" key="2">
    <source>
        <dbReference type="EMBL" id="GAA4316885.1"/>
    </source>
</evidence>
<keyword evidence="1" id="KW-0175">Coiled coil</keyword>
<sequence length="1166" mass="133780">MPNPVSLSKANPLLPAEDYTALRSKGINLIEETGSDIWTEYNNSDPGITILEAVSYAITDLAYRTGFEVKDLLAPEQLTPDTWKQVFYTAKQILHNRAITVNDYRKLIIDIEGVRNAWLSPSKDYEVPIWIDFNLFEKRKDHDCACEDEEEELCYGKLGINPVSVADAKKLREEKLAKINTELEALNKRLQGKKEELEKVPSDADVTIIEKLKSIISHLQEQIDDLTDEQTAASGTNYVEPEIVEIEGLYNVMVEYEEDIIDGARREEIRQQVIDRLADNRNLCEDFLSINAVEYLDFGIGASIVLEEYADPDQVLAQIFFTIYKYFTPSIPFYTIQQMLDKGYQVDEIFEGPALEHGFIETTDLERTDLYRDITLSSIIAEISNIKGIKGITYLHLPFDGVSEYKAVKNYFFEWVSYLRNAGMVARIQPAMSQVVFCKERDFISYFTGRDDDRRPEKMLKQFKDLKAIERKYKLIGTPDDFEVPNGEYMELEDYYPVTYSLPMTYGVSERAGLPANATEERKTQALQLGGYMLFFEQILADYQVQLNHLRELFSFDDTVKQTYFTRPLTEIENLQNLLIDKGNHGAGNFDQILSDFAKVVQNLAETPAIYNERRNAFLNHMLARFGEDLSEYEALTKLLSPAGAAERLIGDKVRILKDGEYQLISSDRGRAYNYTLIDTWNSDNVAGAERRIGRLLGFNNNQQRSLAPEFLICEPLMEQDDPTKPPVQKVSKKGSPLNVVKILDPEDKTKVLFTSVEVVDGCCTELLMEDILQHADDRIYFKFSDEVKARSRKAAGLIGKFWFELYDSADPAEAVLLGTSDQFSKVEERDAAFEKLQKIMEQVNSNEGLHIVEHILLRPKLDEVLDENDTTEPVSFLDICLDACDLESVLDEDIQEPPYKKKISRTPAEKCYDELPWILQYLRLSPETELYDKSVLFQKVIPGDPNPTVLKFRKYEDMVQRVADLNEYGSERKSFEIVADKEVSGKYGFIIHGDKGAVLVQSIFMFNLNENKEGADSDPYDIENEIERLLKYFGHEMDWYCSPLACDGNTDPYSFKTTVVLPCWPKRLRNPSFRNLVEKTILAESPAHVQTRVVWIGIQEMQRFEKVYKDWLLEMAQTEVPDYDKVNPLVDALNTLTPCGVCNDDCDHDNTYQPVKPVKDDTRYQ</sequence>
<dbReference type="RefSeq" id="WP_345210322.1">
    <property type="nucleotide sequence ID" value="NZ_BAABFT010000003.1"/>
</dbReference>
<organism evidence="2 3">
    <name type="scientific">Mucilaginibacter gynuensis</name>
    <dbReference type="NCBI Taxonomy" id="1302236"/>
    <lineage>
        <taxon>Bacteria</taxon>
        <taxon>Pseudomonadati</taxon>
        <taxon>Bacteroidota</taxon>
        <taxon>Sphingobacteriia</taxon>
        <taxon>Sphingobacteriales</taxon>
        <taxon>Sphingobacteriaceae</taxon>
        <taxon>Mucilaginibacter</taxon>
    </lineage>
</organism>
<keyword evidence="3" id="KW-1185">Reference proteome</keyword>
<evidence type="ECO:0000256" key="1">
    <source>
        <dbReference type="SAM" id="Coils"/>
    </source>
</evidence>
<protein>
    <submittedName>
        <fullName evidence="2">Uncharacterized protein</fullName>
    </submittedName>
</protein>
<gene>
    <name evidence="2" type="ORF">GCM10023149_14170</name>
</gene>
<name>A0ABP8G3X5_9SPHI</name>
<proteinExistence type="predicted"/>
<comment type="caution">
    <text evidence="2">The sequence shown here is derived from an EMBL/GenBank/DDBJ whole genome shotgun (WGS) entry which is preliminary data.</text>
</comment>
<feature type="coiled-coil region" evidence="1">
    <location>
        <begin position="169"/>
        <end position="229"/>
    </location>
</feature>
<reference evidence="3" key="1">
    <citation type="journal article" date="2019" name="Int. J. Syst. Evol. Microbiol.">
        <title>The Global Catalogue of Microorganisms (GCM) 10K type strain sequencing project: providing services to taxonomists for standard genome sequencing and annotation.</title>
        <authorList>
            <consortium name="The Broad Institute Genomics Platform"/>
            <consortium name="The Broad Institute Genome Sequencing Center for Infectious Disease"/>
            <person name="Wu L."/>
            <person name="Ma J."/>
        </authorList>
    </citation>
    <scope>NUCLEOTIDE SEQUENCE [LARGE SCALE GENOMIC DNA]</scope>
    <source>
        <strain evidence="3">JCM 17705</strain>
    </source>
</reference>
<accession>A0ABP8G3X5</accession>
<dbReference type="EMBL" id="BAABFT010000003">
    <property type="protein sequence ID" value="GAA4316885.1"/>
    <property type="molecule type" value="Genomic_DNA"/>
</dbReference>
<dbReference type="Proteomes" id="UP001500582">
    <property type="component" value="Unassembled WGS sequence"/>
</dbReference>